<evidence type="ECO:0008006" key="5">
    <source>
        <dbReference type="Google" id="ProtNLM"/>
    </source>
</evidence>
<evidence type="ECO:0000313" key="3">
    <source>
        <dbReference type="EnsemblPlants" id="OGLUM10G03560.1"/>
    </source>
</evidence>
<reference evidence="3" key="1">
    <citation type="submission" date="2015-04" db="UniProtKB">
        <authorList>
            <consortium name="EnsemblPlants"/>
        </authorList>
    </citation>
    <scope>IDENTIFICATION</scope>
</reference>
<dbReference type="EnsemblPlants" id="OGLUM10G03560.1">
    <property type="protein sequence ID" value="OGLUM10G03560.1"/>
    <property type="gene ID" value="OGLUM10G03560"/>
</dbReference>
<dbReference type="GO" id="GO:0020037">
    <property type="term" value="F:heme binding"/>
    <property type="evidence" value="ECO:0007669"/>
    <property type="project" value="InterPro"/>
</dbReference>
<sequence>MAALFLWLSWLVLSLLSVYLLDLLAQSRRRLPPGPHPLPLIGSLHLLGDQPHRSLAGLAKTYGPLMSLRLGAVTTVVVSSPDVAREFLQKHDAVFATGPNSVALLPNTPRWRELRKIMATELFSTSRLDALHELRQEKVVELVDHVARLAREGAAVDVGRVAFTTSLNLLSHTIFSRDLTSLDDHGASKEFQQVVTDIMGAAGSPNLSDFFPALAAADLQGWRRRLAGLFERLHRVFDAEIEHRRRVAGKEHGKVKDDFLRVLLRLAARDDDTAGLDDDTLRSVFTVRICSL</sequence>
<keyword evidence="2" id="KW-1133">Transmembrane helix</keyword>
<proteinExistence type="predicted"/>
<keyword evidence="4" id="KW-1185">Reference proteome</keyword>
<dbReference type="Gramene" id="OGLUM10G03560.1">
    <property type="protein sequence ID" value="OGLUM10G03560.1"/>
    <property type="gene ID" value="OGLUM10G03560"/>
</dbReference>
<dbReference type="InterPro" id="IPR001128">
    <property type="entry name" value="Cyt_P450"/>
</dbReference>
<dbReference type="GO" id="GO:0016705">
    <property type="term" value="F:oxidoreductase activity, acting on paired donors, with incorporation or reduction of molecular oxygen"/>
    <property type="evidence" value="ECO:0007669"/>
    <property type="project" value="InterPro"/>
</dbReference>
<dbReference type="Proteomes" id="UP000026961">
    <property type="component" value="Chromosome 10"/>
</dbReference>
<dbReference type="Pfam" id="PF00067">
    <property type="entry name" value="p450"/>
    <property type="match status" value="1"/>
</dbReference>
<protein>
    <recommendedName>
        <fullName evidence="5">Cytochrome P450</fullName>
    </recommendedName>
</protein>
<reference evidence="3" key="2">
    <citation type="submission" date="2018-05" db="EMBL/GenBank/DDBJ databases">
        <title>OgluRS3 (Oryza glumaepatula Reference Sequence Version 3).</title>
        <authorList>
            <person name="Zhang J."/>
            <person name="Kudrna D."/>
            <person name="Lee S."/>
            <person name="Talag J."/>
            <person name="Welchert J."/>
            <person name="Wing R.A."/>
        </authorList>
    </citation>
    <scope>NUCLEOTIDE SEQUENCE [LARGE SCALE GENOMIC DNA]</scope>
</reference>
<dbReference type="eggNOG" id="KOG0156">
    <property type="taxonomic scope" value="Eukaryota"/>
</dbReference>
<evidence type="ECO:0000313" key="4">
    <source>
        <dbReference type="Proteomes" id="UP000026961"/>
    </source>
</evidence>
<dbReference type="PANTHER" id="PTHR24299">
    <property type="entry name" value="CYTOCHROME P450 FAMILY 1"/>
    <property type="match status" value="1"/>
</dbReference>
<dbReference type="GO" id="GO:0004497">
    <property type="term" value="F:monooxygenase activity"/>
    <property type="evidence" value="ECO:0007669"/>
    <property type="project" value="InterPro"/>
</dbReference>
<evidence type="ECO:0000256" key="1">
    <source>
        <dbReference type="ARBA" id="ARBA00022692"/>
    </source>
</evidence>
<dbReference type="AlphaFoldDB" id="A0A0E0B8A0"/>
<dbReference type="InterPro" id="IPR036396">
    <property type="entry name" value="Cyt_P450_sf"/>
</dbReference>
<dbReference type="PRINTS" id="PR00463">
    <property type="entry name" value="EP450I"/>
</dbReference>
<keyword evidence="1" id="KW-0812">Transmembrane</keyword>
<dbReference type="InterPro" id="IPR002401">
    <property type="entry name" value="Cyt_P450_E_grp-I"/>
</dbReference>
<organism evidence="3">
    <name type="scientific">Oryza glumipatula</name>
    <dbReference type="NCBI Taxonomy" id="40148"/>
    <lineage>
        <taxon>Eukaryota</taxon>
        <taxon>Viridiplantae</taxon>
        <taxon>Streptophyta</taxon>
        <taxon>Embryophyta</taxon>
        <taxon>Tracheophyta</taxon>
        <taxon>Spermatophyta</taxon>
        <taxon>Magnoliopsida</taxon>
        <taxon>Liliopsida</taxon>
        <taxon>Poales</taxon>
        <taxon>Poaceae</taxon>
        <taxon>BOP clade</taxon>
        <taxon>Oryzoideae</taxon>
        <taxon>Oryzeae</taxon>
        <taxon>Oryzinae</taxon>
        <taxon>Oryza</taxon>
    </lineage>
</organism>
<dbReference type="HOGENOM" id="CLU_001570_26_4_1"/>
<keyword evidence="2" id="KW-0472">Membrane</keyword>
<dbReference type="FunFam" id="1.10.630.10:FF:000139">
    <property type="entry name" value="7-ethoxycoumarin O-deethylase"/>
    <property type="match status" value="1"/>
</dbReference>
<name>A0A0E0B8A0_9ORYZ</name>
<dbReference type="Gene3D" id="1.10.630.10">
    <property type="entry name" value="Cytochrome P450"/>
    <property type="match status" value="1"/>
</dbReference>
<evidence type="ECO:0000256" key="2">
    <source>
        <dbReference type="ARBA" id="ARBA00022989"/>
    </source>
</evidence>
<dbReference type="STRING" id="40148.A0A0E0B8A0"/>
<accession>A0A0E0B8A0</accession>
<dbReference type="SUPFAM" id="SSF48264">
    <property type="entry name" value="Cytochrome P450"/>
    <property type="match status" value="1"/>
</dbReference>
<dbReference type="GO" id="GO:0005506">
    <property type="term" value="F:iron ion binding"/>
    <property type="evidence" value="ECO:0007669"/>
    <property type="project" value="InterPro"/>
</dbReference>
<dbReference type="PANTHER" id="PTHR24299:SF59">
    <property type="entry name" value="CYTOCHROME P450 SUPERFAMILY PROTEIN"/>
    <property type="match status" value="1"/>
</dbReference>